<reference evidence="1" key="1">
    <citation type="submission" date="2023-04" db="EMBL/GenBank/DDBJ databases">
        <title>Draft Genome sequencing of Naganishia species isolated from polar environments using Oxford Nanopore Technology.</title>
        <authorList>
            <person name="Leo P."/>
            <person name="Venkateswaran K."/>
        </authorList>
    </citation>
    <scope>NUCLEOTIDE SEQUENCE</scope>
    <source>
        <strain evidence="1">MNA-CCFEE 5262</strain>
    </source>
</reference>
<sequence>MTRGADSARRGALPAPGDIFGMIHIVHRAVKVNVDTALTWEQLSSPEVNYSVIRPLIQRFSKDKNHAIIYVLMVNRIRFLQLASGDLAFQALNTSRASMCEMLAIKLLRTFADSELELVSVLTKGYCPLEGAPDNVWDSMGDDREDIEDEVGNALEMSIVSSAKRFLATPLAQKVINLIHSGQIVYTSQSSRSIINDSYTSARRAAVSATGSMSRTLGNDELGLVASNAARLSEGKNVAVYVYDPRAAGWLDQGRLRIPKYRSIIEFINFSVLTALFVLAITHKIHSRINGFELAFIIYALGFSLDEFAATNEHGWTIYLANAWNAFDITFISLFVAYLVIRIVGLLTHKPDWAIFAFNLLSTGACILLPRLCFFLIKDNVIIISLKAMIADFVGFMSLAAVCFSGFLFTLYTMGKQTWKLKEIAWLLLLTNTLLVTILISILSNRYAAISANAKEEHLFQRASSTIEGVKADSIFLYLPPLNIIALIVISPLSWVLNPHALHRLNVFAIRVTSFPILLAISLWERYQWRLSGKSVRLSDGRVAKSGARQGLVDGFLGSTSENLIANLFESAHGMGSDIQLRLDELGPEDLDSKKSLDVLRPEDDGSSSTSKTQAKSKTTSASFTSPLGKLFSKVGDHEGPQDAPGNSHQKGDNGHAASADLLRTHAEEFDDLRRQLDAMRDGQDRLEEMLRKFVSSGDNK</sequence>
<organism evidence="1 2">
    <name type="scientific">Naganishia adeliensis</name>
    <dbReference type="NCBI Taxonomy" id="92952"/>
    <lineage>
        <taxon>Eukaryota</taxon>
        <taxon>Fungi</taxon>
        <taxon>Dikarya</taxon>
        <taxon>Basidiomycota</taxon>
        <taxon>Agaricomycotina</taxon>
        <taxon>Tremellomycetes</taxon>
        <taxon>Filobasidiales</taxon>
        <taxon>Filobasidiaceae</taxon>
        <taxon>Naganishia</taxon>
    </lineage>
</organism>
<evidence type="ECO:0000313" key="1">
    <source>
        <dbReference type="EMBL" id="KAJ9114907.1"/>
    </source>
</evidence>
<gene>
    <name evidence="1" type="ORF">QFC20_001280</name>
</gene>
<accession>A0ACC2WTD7</accession>
<evidence type="ECO:0000313" key="2">
    <source>
        <dbReference type="Proteomes" id="UP001230649"/>
    </source>
</evidence>
<dbReference type="Proteomes" id="UP001230649">
    <property type="component" value="Unassembled WGS sequence"/>
</dbReference>
<dbReference type="EMBL" id="JASBWS010000007">
    <property type="protein sequence ID" value="KAJ9114907.1"/>
    <property type="molecule type" value="Genomic_DNA"/>
</dbReference>
<protein>
    <submittedName>
        <fullName evidence="1">Uncharacterized protein</fullName>
    </submittedName>
</protein>
<name>A0ACC2WTD7_9TREE</name>
<proteinExistence type="predicted"/>
<keyword evidence="2" id="KW-1185">Reference proteome</keyword>
<comment type="caution">
    <text evidence="1">The sequence shown here is derived from an EMBL/GenBank/DDBJ whole genome shotgun (WGS) entry which is preliminary data.</text>
</comment>